<dbReference type="GO" id="GO:0030976">
    <property type="term" value="F:thiamine pyrophosphate binding"/>
    <property type="evidence" value="ECO:0007669"/>
    <property type="project" value="UniProtKB-UniRule"/>
</dbReference>
<evidence type="ECO:0000256" key="1">
    <source>
        <dbReference type="ARBA" id="ARBA00022428"/>
    </source>
</evidence>
<dbReference type="CDD" id="cd02009">
    <property type="entry name" value="TPP_SHCHC_synthase"/>
    <property type="match status" value="1"/>
</dbReference>
<dbReference type="GO" id="GO:0042372">
    <property type="term" value="P:phylloquinone biosynthetic process"/>
    <property type="evidence" value="ECO:0007669"/>
    <property type="project" value="UniProtKB-UniRule"/>
</dbReference>
<feature type="domain" description="Thiamine pyrophosphate enzyme TPP-binding" evidence="8">
    <location>
        <begin position="432"/>
        <end position="571"/>
    </location>
</feature>
<keyword evidence="2 7" id="KW-0808">Transferase</keyword>
<protein>
    <recommendedName>
        <fullName evidence="7">2-succinyl-5-enolpyruvyl-6-hydroxy-3-cyclohexene-1-carboxylate synthase</fullName>
        <shortName evidence="7">SEPHCHC synthase</shortName>
        <ecNumber evidence="7">2.2.1.9</ecNumber>
    </recommendedName>
</protein>
<dbReference type="EC" id="2.2.1.9" evidence="7"/>
<comment type="catalytic activity">
    <reaction evidence="7">
        <text>isochorismate + 2-oxoglutarate + H(+) = 5-enolpyruvoyl-6-hydroxy-2-succinyl-cyclohex-3-ene-1-carboxylate + CO2</text>
        <dbReference type="Rhea" id="RHEA:25593"/>
        <dbReference type="ChEBI" id="CHEBI:15378"/>
        <dbReference type="ChEBI" id="CHEBI:16526"/>
        <dbReference type="ChEBI" id="CHEBI:16810"/>
        <dbReference type="ChEBI" id="CHEBI:29780"/>
        <dbReference type="ChEBI" id="CHEBI:58818"/>
        <dbReference type="EC" id="2.2.1.9"/>
    </reaction>
</comment>
<dbReference type="SUPFAM" id="SSF52518">
    <property type="entry name" value="Thiamin diphosphate-binding fold (THDP-binding)"/>
    <property type="match status" value="2"/>
</dbReference>
<dbReference type="InterPro" id="IPR029035">
    <property type="entry name" value="DHS-like_NAD/FAD-binding_dom"/>
</dbReference>
<dbReference type="EMBL" id="JACJPY010000113">
    <property type="protein sequence ID" value="MBD2152518.1"/>
    <property type="molecule type" value="Genomic_DNA"/>
</dbReference>
<gene>
    <name evidence="7 10" type="primary">menD</name>
    <name evidence="10" type="ORF">H6F44_20700</name>
</gene>
<evidence type="ECO:0000256" key="5">
    <source>
        <dbReference type="ARBA" id="ARBA00023052"/>
    </source>
</evidence>
<comment type="caution">
    <text evidence="10">The sequence shown here is derived from an EMBL/GenBank/DDBJ whole genome shotgun (WGS) entry which is preliminary data.</text>
</comment>
<reference evidence="10" key="1">
    <citation type="journal article" date="2015" name="ISME J.">
        <title>Draft Genome Sequence of Streptomyces incarnatus NRRL8089, which Produces the Nucleoside Antibiotic Sinefungin.</title>
        <authorList>
            <person name="Oshima K."/>
            <person name="Hattori M."/>
            <person name="Shimizu H."/>
            <person name="Fukuda K."/>
            <person name="Nemoto M."/>
            <person name="Inagaki K."/>
            <person name="Tamura T."/>
        </authorList>
    </citation>
    <scope>NUCLEOTIDE SEQUENCE</scope>
    <source>
        <strain evidence="10">FACHB-1277</strain>
    </source>
</reference>
<evidence type="ECO:0000259" key="9">
    <source>
        <dbReference type="Pfam" id="PF02776"/>
    </source>
</evidence>
<keyword evidence="3 7" id="KW-0479">Metal-binding</keyword>
<keyword evidence="5 7" id="KW-0786">Thiamine pyrophosphate</keyword>
<comment type="function">
    <text evidence="7">Catalyzes the thiamine diphosphate-dependent decarboxylation of 2-oxoglutarate and the subsequent addition of the resulting succinic semialdehyde-thiamine pyrophosphate anion to isochorismate to yield 2-succinyl-5-enolpyruvyl-6-hydroxy-3-cyclohexene-1-carboxylate (SEPHCHC).</text>
</comment>
<reference evidence="10" key="2">
    <citation type="submission" date="2020-08" db="EMBL/GenBank/DDBJ databases">
        <authorList>
            <person name="Chen M."/>
            <person name="Teng W."/>
            <person name="Zhao L."/>
            <person name="Hu C."/>
            <person name="Zhou Y."/>
            <person name="Han B."/>
            <person name="Song L."/>
            <person name="Shu W."/>
        </authorList>
    </citation>
    <scope>NUCLEOTIDE SEQUENCE</scope>
    <source>
        <strain evidence="10">FACHB-1277</strain>
    </source>
</reference>
<keyword evidence="6 7" id="KW-0464">Manganese</keyword>
<dbReference type="InterPro" id="IPR004433">
    <property type="entry name" value="MenaQ_synth_MenD"/>
</dbReference>
<dbReference type="Proteomes" id="UP000631421">
    <property type="component" value="Unassembled WGS sequence"/>
</dbReference>
<dbReference type="Pfam" id="PF02775">
    <property type="entry name" value="TPP_enzyme_C"/>
    <property type="match status" value="1"/>
</dbReference>
<dbReference type="AlphaFoldDB" id="A0A926UX53"/>
<accession>A0A926UX53</accession>
<dbReference type="GO" id="GO:0000287">
    <property type="term" value="F:magnesium ion binding"/>
    <property type="evidence" value="ECO:0007669"/>
    <property type="project" value="UniProtKB-UniRule"/>
</dbReference>
<dbReference type="InterPro" id="IPR011766">
    <property type="entry name" value="TPP_enzyme_TPP-bd"/>
</dbReference>
<evidence type="ECO:0000256" key="7">
    <source>
        <dbReference type="HAMAP-Rule" id="MF_01659"/>
    </source>
</evidence>
<comment type="subunit">
    <text evidence="7">Homodimer.</text>
</comment>
<sequence length="616" mass="68395">MNSANRNTLWSSIVAEELYRAGVRTICISPGSRSTPLVIAFAELRDRHDDLEILVHIDERSSAFFALGVAKMLMSPVVLLCTSGTAAANYYPAIIEAYYSRIPLVVLTADRPPELRDCGAGQTIDQINIYGKHVRYFFEVGVPEIIGFRLRYLRSLISRAVSIALGTGESPAGAVHLNFPFADPMSPIPIPTDIPEDLQLSSPEAILGNPNGTAYSPVIAGLRSLDTNAIANIANQIISHPQGVIVVGVYDAPLGFLEAVRQLARATGYPLLIEATGAHRRDEIGHYDSFLRSPNFCKTHIPDLAIRFGAMPTSKSYRLWLEQHIHCQQILVGNIYSDPTHGLTQHLNVDPVSFCEQLAHYLQEFAPAGWQSQQWRLDFELAETIAAQVIAKSLNDIDELFDGKVYAELAQILPANCDIFIASSTPIRDLDTFFHSDRPIRVLANRGANGIDGTISSALGAAWANRDRRMVLICGDLAFYHDLNGLLAAKKYHISLTIILLNNDGGGIFNLLPIAKYTDTFEEFFGTAHGLDFAPIAQAYECQFISIQNWQHFRESVQNSLSTKGTQVLEIKSDRQRNKDLHLQIWQQVIDACDPYFLLCYLGLAEKVIRRQEECK</sequence>
<dbReference type="HAMAP" id="MF_01659">
    <property type="entry name" value="MenD"/>
    <property type="match status" value="1"/>
</dbReference>
<organism evidence="10 11">
    <name type="scientific">Pseudanabaena cinerea FACHB-1277</name>
    <dbReference type="NCBI Taxonomy" id="2949581"/>
    <lineage>
        <taxon>Bacteria</taxon>
        <taxon>Bacillati</taxon>
        <taxon>Cyanobacteriota</taxon>
        <taxon>Cyanophyceae</taxon>
        <taxon>Pseudanabaenales</taxon>
        <taxon>Pseudanabaenaceae</taxon>
        <taxon>Pseudanabaena</taxon>
        <taxon>Pseudanabaena cinerea</taxon>
    </lineage>
</organism>
<comment type="cofactor">
    <cofactor evidence="7">
        <name>Mg(2+)</name>
        <dbReference type="ChEBI" id="CHEBI:18420"/>
    </cofactor>
    <cofactor evidence="7">
        <name>Mn(2+)</name>
        <dbReference type="ChEBI" id="CHEBI:29035"/>
    </cofactor>
</comment>
<dbReference type="Gene3D" id="3.40.50.1220">
    <property type="entry name" value="TPP-binding domain"/>
    <property type="match status" value="1"/>
</dbReference>
<proteinExistence type="inferred from homology"/>
<evidence type="ECO:0000256" key="6">
    <source>
        <dbReference type="ARBA" id="ARBA00023211"/>
    </source>
</evidence>
<dbReference type="PANTHER" id="PTHR42916:SF1">
    <property type="entry name" value="PROTEIN PHYLLO, CHLOROPLASTIC"/>
    <property type="match status" value="1"/>
</dbReference>
<dbReference type="InterPro" id="IPR029061">
    <property type="entry name" value="THDP-binding"/>
</dbReference>
<comment type="pathway">
    <text evidence="7">Quinol/quinone metabolism; 1,4-dihydroxy-2-naphthoate biosynthesis; 1,4-dihydroxy-2-naphthoate from chorismate: step 2/7.</text>
</comment>
<name>A0A926UX53_9CYAN</name>
<dbReference type="NCBIfam" id="TIGR00173">
    <property type="entry name" value="menD"/>
    <property type="match status" value="1"/>
</dbReference>
<dbReference type="PIRSF" id="PIRSF004983">
    <property type="entry name" value="MenD"/>
    <property type="match status" value="1"/>
</dbReference>
<keyword evidence="1" id="KW-0474">Menaquinone biosynthesis</keyword>
<dbReference type="InterPro" id="IPR012001">
    <property type="entry name" value="Thiamin_PyroP_enz_TPP-bd_dom"/>
</dbReference>
<evidence type="ECO:0000259" key="8">
    <source>
        <dbReference type="Pfam" id="PF02775"/>
    </source>
</evidence>
<dbReference type="CDD" id="cd07037">
    <property type="entry name" value="TPP_PYR_MenD"/>
    <property type="match status" value="1"/>
</dbReference>
<evidence type="ECO:0000256" key="4">
    <source>
        <dbReference type="ARBA" id="ARBA00022842"/>
    </source>
</evidence>
<dbReference type="Pfam" id="PF02776">
    <property type="entry name" value="TPP_enzyme_N"/>
    <property type="match status" value="1"/>
</dbReference>
<dbReference type="SUPFAM" id="SSF52467">
    <property type="entry name" value="DHS-like NAD/FAD-binding domain"/>
    <property type="match status" value="1"/>
</dbReference>
<comment type="cofactor">
    <cofactor evidence="7">
        <name>thiamine diphosphate</name>
        <dbReference type="ChEBI" id="CHEBI:58937"/>
    </cofactor>
    <text evidence="7">Binds 1 thiamine pyrophosphate per subunit.</text>
</comment>
<comment type="similarity">
    <text evidence="7">Belongs to the TPP enzyme family. MenD subfamily.</text>
</comment>
<keyword evidence="11" id="KW-1185">Reference proteome</keyword>
<evidence type="ECO:0000313" key="11">
    <source>
        <dbReference type="Proteomes" id="UP000631421"/>
    </source>
</evidence>
<evidence type="ECO:0000256" key="2">
    <source>
        <dbReference type="ARBA" id="ARBA00022679"/>
    </source>
</evidence>
<feature type="domain" description="Thiamine pyrophosphate enzyme N-terminal TPP-binding" evidence="9">
    <location>
        <begin position="13"/>
        <end position="128"/>
    </location>
</feature>
<evidence type="ECO:0000256" key="3">
    <source>
        <dbReference type="ARBA" id="ARBA00022723"/>
    </source>
</evidence>
<comment type="pathway">
    <text evidence="7">Cofactor biosynthesis; phylloquinone biosynthesis.</text>
</comment>
<dbReference type="Gene3D" id="3.40.50.970">
    <property type="match status" value="2"/>
</dbReference>
<dbReference type="GO" id="GO:0009234">
    <property type="term" value="P:menaquinone biosynthetic process"/>
    <property type="evidence" value="ECO:0007669"/>
    <property type="project" value="UniProtKB-KW"/>
</dbReference>
<dbReference type="GO" id="GO:0030145">
    <property type="term" value="F:manganese ion binding"/>
    <property type="evidence" value="ECO:0007669"/>
    <property type="project" value="UniProtKB-UniRule"/>
</dbReference>
<dbReference type="GO" id="GO:0070204">
    <property type="term" value="F:2-succinyl-5-enolpyruvyl-6-hydroxy-3-cyclohexene-1-carboxylic-acid synthase activity"/>
    <property type="evidence" value="ECO:0007669"/>
    <property type="project" value="UniProtKB-UniRule"/>
</dbReference>
<dbReference type="PANTHER" id="PTHR42916">
    <property type="entry name" value="2-SUCCINYL-5-ENOLPYRUVYL-6-HYDROXY-3-CYCLOHEXENE-1-CARBOXYLATE SYNTHASE"/>
    <property type="match status" value="1"/>
</dbReference>
<keyword evidence="4 7" id="KW-0460">Magnesium</keyword>
<evidence type="ECO:0000313" key="10">
    <source>
        <dbReference type="EMBL" id="MBD2152518.1"/>
    </source>
</evidence>